<reference evidence="1" key="2">
    <citation type="submission" date="2022-01" db="EMBL/GenBank/DDBJ databases">
        <authorList>
            <person name="Yamashiro T."/>
            <person name="Shiraishi A."/>
            <person name="Satake H."/>
            <person name="Nakayama K."/>
        </authorList>
    </citation>
    <scope>NUCLEOTIDE SEQUENCE</scope>
</reference>
<dbReference type="Proteomes" id="UP001151760">
    <property type="component" value="Unassembled WGS sequence"/>
</dbReference>
<dbReference type="EMBL" id="BQNB010015125">
    <property type="protein sequence ID" value="GJT36310.1"/>
    <property type="molecule type" value="Genomic_DNA"/>
</dbReference>
<name>A0ABQ5DBM7_9ASTR</name>
<accession>A0ABQ5DBM7</accession>
<evidence type="ECO:0000313" key="2">
    <source>
        <dbReference type="Proteomes" id="UP001151760"/>
    </source>
</evidence>
<proteinExistence type="predicted"/>
<gene>
    <name evidence="1" type="ORF">Tco_0926729</name>
</gene>
<organism evidence="1 2">
    <name type="scientific">Tanacetum coccineum</name>
    <dbReference type="NCBI Taxonomy" id="301880"/>
    <lineage>
        <taxon>Eukaryota</taxon>
        <taxon>Viridiplantae</taxon>
        <taxon>Streptophyta</taxon>
        <taxon>Embryophyta</taxon>
        <taxon>Tracheophyta</taxon>
        <taxon>Spermatophyta</taxon>
        <taxon>Magnoliopsida</taxon>
        <taxon>eudicotyledons</taxon>
        <taxon>Gunneridae</taxon>
        <taxon>Pentapetalae</taxon>
        <taxon>asterids</taxon>
        <taxon>campanulids</taxon>
        <taxon>Asterales</taxon>
        <taxon>Asteraceae</taxon>
        <taxon>Asteroideae</taxon>
        <taxon>Anthemideae</taxon>
        <taxon>Anthemidinae</taxon>
        <taxon>Tanacetum</taxon>
    </lineage>
</organism>
<keyword evidence="2" id="KW-1185">Reference proteome</keyword>
<sequence>MVIVAEHKAIYARQTWTHAMNRIQDTQEEIRVLHAETRAFEARAPKHPDGLEDAGNFSGAEGAVGLTRWFEKPESVFRVSKVEDSDNVKYAMCTMLDGALTGQ</sequence>
<reference evidence="1" key="1">
    <citation type="journal article" date="2022" name="Int. J. Mol. Sci.">
        <title>Draft Genome of Tanacetum Coccineum: Genomic Comparison of Closely Related Tanacetum-Family Plants.</title>
        <authorList>
            <person name="Yamashiro T."/>
            <person name="Shiraishi A."/>
            <person name="Nakayama K."/>
            <person name="Satake H."/>
        </authorList>
    </citation>
    <scope>NUCLEOTIDE SEQUENCE</scope>
</reference>
<comment type="caution">
    <text evidence="1">The sequence shown here is derived from an EMBL/GenBank/DDBJ whole genome shotgun (WGS) entry which is preliminary data.</text>
</comment>
<protein>
    <submittedName>
        <fullName evidence="1">Uncharacterized protein</fullName>
    </submittedName>
</protein>
<evidence type="ECO:0000313" key="1">
    <source>
        <dbReference type="EMBL" id="GJT36310.1"/>
    </source>
</evidence>